<comment type="caution">
    <text evidence="2">The sequence shown here is derived from an EMBL/GenBank/DDBJ whole genome shotgun (WGS) entry which is preliminary data.</text>
</comment>
<keyword evidence="3" id="KW-1185">Reference proteome</keyword>
<dbReference type="AlphaFoldDB" id="A0A931A0Y7"/>
<gene>
    <name evidence="2" type="ORF">ITP53_00140</name>
</gene>
<dbReference type="EMBL" id="JADOGI010000001">
    <property type="protein sequence ID" value="MBF8184181.1"/>
    <property type="molecule type" value="Genomic_DNA"/>
</dbReference>
<evidence type="ECO:0000313" key="2">
    <source>
        <dbReference type="EMBL" id="MBF8184181.1"/>
    </source>
</evidence>
<sequence>MLTRQILRDAQSEIERRIALRLQIEAGRLPDYALASGQYLDHPRYEQRGLYGTAATIHILARRATTDPAVKEQVAKLIYYVVNRSQVERVSVSSAVYRDLVARRIRLQKTDIFRMADIGFALSYVSPVIALRSEALAPVQRAFESARADPAGYAVGSEGGEPDPLATAHAVRCLAANNLPVRPEDWRYLREYLRSGDNNFVRCFVLLVLTTYDSQVERRQLQVSWKGLFSALSAAFGGQSEANYEYTRSGAQDYVRIPWQIYLVQSCAKLFPLTRFNGFAIQRKMLDAVQQISAPTGFRYEASGSYLSTRTYACVWQAIEEILAFNFRQPIPRIVVRTVSGMTRLLSSRLVGVLTYLLLFAVAVGSLVEWLNSSHRSVGDLAPNLLAEVMLIIAARLELQVRRAKYRR</sequence>
<evidence type="ECO:0000313" key="3">
    <source>
        <dbReference type="Proteomes" id="UP000605361"/>
    </source>
</evidence>
<feature type="transmembrane region" description="Helical" evidence="1">
    <location>
        <begin position="350"/>
        <end position="369"/>
    </location>
</feature>
<protein>
    <submittedName>
        <fullName evidence="2">Uncharacterized protein</fullName>
    </submittedName>
</protein>
<dbReference type="RefSeq" id="WP_195893173.1">
    <property type="nucleotide sequence ID" value="NZ_JADOGI010000001.1"/>
</dbReference>
<reference evidence="2" key="1">
    <citation type="submission" date="2020-11" db="EMBL/GenBank/DDBJ databases">
        <title>Whole-genome analyses of Nonomuraea sp. K274.</title>
        <authorList>
            <person name="Veyisoglu A."/>
        </authorList>
    </citation>
    <scope>NUCLEOTIDE SEQUENCE</scope>
    <source>
        <strain evidence="2">K274</strain>
    </source>
</reference>
<dbReference type="Proteomes" id="UP000605361">
    <property type="component" value="Unassembled WGS sequence"/>
</dbReference>
<feature type="transmembrane region" description="Helical" evidence="1">
    <location>
        <begin position="381"/>
        <end position="399"/>
    </location>
</feature>
<accession>A0A931A0Y7</accession>
<name>A0A931A0Y7_9ACTN</name>
<evidence type="ECO:0000256" key="1">
    <source>
        <dbReference type="SAM" id="Phobius"/>
    </source>
</evidence>
<keyword evidence="1" id="KW-0472">Membrane</keyword>
<keyword evidence="1" id="KW-1133">Transmembrane helix</keyword>
<organism evidence="2 3">
    <name type="scientific">Nonomuraea cypriaca</name>
    <dbReference type="NCBI Taxonomy" id="1187855"/>
    <lineage>
        <taxon>Bacteria</taxon>
        <taxon>Bacillati</taxon>
        <taxon>Actinomycetota</taxon>
        <taxon>Actinomycetes</taxon>
        <taxon>Streptosporangiales</taxon>
        <taxon>Streptosporangiaceae</taxon>
        <taxon>Nonomuraea</taxon>
    </lineage>
</organism>
<keyword evidence="1" id="KW-0812">Transmembrane</keyword>
<proteinExistence type="predicted"/>